<feature type="region of interest" description="Disordered" evidence="2">
    <location>
        <begin position="1"/>
        <end position="106"/>
    </location>
</feature>
<gene>
    <name evidence="3" type="ORF">BT67DRAFT_490028</name>
</gene>
<sequence>MTAKSSFLPRLSSRGDGPILPMHSSTSASVRKKPSEYDLSDLSPRPENCLLSSEPTKARKSPSPGRRRSSSPSSAFNDRLSSTGWGSKSKPNPQPLFAGPPPPIATSRILYRDEEDKETTRSLDASALADNVRSVLFDRGPSRHSHSQNSAYDHKPDTAWLNLQRRERALQKDLQRLLDAQSIGLAANLDPNNPQAPPPSDASDAGASTATTPHTTSPSAPTTTAPHQRRQVTFHPAAGTAASGALLPVRQPRPAKPPSLGAARAGLTRTIALLADLKADEDAQLAAALSARKQALAQLRRLTARREGIVGELRVLEAAEGGAGGELGALAAERETVGAEIAELERRLGELRRRKGWLDGRVEEVRNRREAGLSGYRGALREVEGRLRGVLGRPGVRPLDGDEGDATSGTGGVEFLSLRPERRTAEMAREWWEGEVRVLERRKGEVDRERAALEEGVEVWKGAVQVVTEFEAGLRREMRGDGDSNRDKGKGREIDPTPPPPSQVQAPEQALYAQLDKLRTAMAGLEERLHVAEEKGWNLLICAIGAELEAFQQAEGMLREALRAAGFGDPGAADDDDNDTAGSTPHLWRSAISRPGNSEQTLPDDGPPGRGGGNLVDLHEAGGEDKAAETESDNEVPADLLVAVDEEHTSPSLSREDGGNEVPIEFLVEHHAQRLE</sequence>
<dbReference type="AlphaFoldDB" id="A0AAN6UCR0"/>
<evidence type="ECO:0000313" key="3">
    <source>
        <dbReference type="EMBL" id="KAK4130602.1"/>
    </source>
</evidence>
<protein>
    <recommendedName>
        <fullName evidence="5">Autophagy-related protein 28</fullName>
    </recommendedName>
</protein>
<evidence type="ECO:0008006" key="5">
    <source>
        <dbReference type="Google" id="ProtNLM"/>
    </source>
</evidence>
<feature type="compositionally biased region" description="Basic and acidic residues" evidence="2">
    <location>
        <begin position="111"/>
        <end position="121"/>
    </location>
</feature>
<proteinExistence type="predicted"/>
<keyword evidence="1" id="KW-0175">Coiled coil</keyword>
<accession>A0AAN6UCR0</accession>
<evidence type="ECO:0000313" key="4">
    <source>
        <dbReference type="Proteomes" id="UP001304895"/>
    </source>
</evidence>
<evidence type="ECO:0000256" key="2">
    <source>
        <dbReference type="SAM" id="MobiDB-lite"/>
    </source>
</evidence>
<organism evidence="3 4">
    <name type="scientific">Trichocladium antarcticum</name>
    <dbReference type="NCBI Taxonomy" id="1450529"/>
    <lineage>
        <taxon>Eukaryota</taxon>
        <taxon>Fungi</taxon>
        <taxon>Dikarya</taxon>
        <taxon>Ascomycota</taxon>
        <taxon>Pezizomycotina</taxon>
        <taxon>Sordariomycetes</taxon>
        <taxon>Sordariomycetidae</taxon>
        <taxon>Sordariales</taxon>
        <taxon>Chaetomiaceae</taxon>
        <taxon>Trichocladium</taxon>
    </lineage>
</organism>
<feature type="region of interest" description="Disordered" evidence="2">
    <location>
        <begin position="111"/>
        <end position="130"/>
    </location>
</feature>
<name>A0AAN6UCR0_9PEZI</name>
<feature type="region of interest" description="Disordered" evidence="2">
    <location>
        <begin position="187"/>
        <end position="229"/>
    </location>
</feature>
<comment type="caution">
    <text evidence="3">The sequence shown here is derived from an EMBL/GenBank/DDBJ whole genome shotgun (WGS) entry which is preliminary data.</text>
</comment>
<feature type="region of interest" description="Disordered" evidence="2">
    <location>
        <begin position="475"/>
        <end position="507"/>
    </location>
</feature>
<reference evidence="3" key="1">
    <citation type="journal article" date="2023" name="Mol. Phylogenet. Evol.">
        <title>Genome-scale phylogeny and comparative genomics of the fungal order Sordariales.</title>
        <authorList>
            <person name="Hensen N."/>
            <person name="Bonometti L."/>
            <person name="Westerberg I."/>
            <person name="Brannstrom I.O."/>
            <person name="Guillou S."/>
            <person name="Cros-Aarteil S."/>
            <person name="Calhoun S."/>
            <person name="Haridas S."/>
            <person name="Kuo A."/>
            <person name="Mondo S."/>
            <person name="Pangilinan J."/>
            <person name="Riley R."/>
            <person name="LaButti K."/>
            <person name="Andreopoulos B."/>
            <person name="Lipzen A."/>
            <person name="Chen C."/>
            <person name="Yan M."/>
            <person name="Daum C."/>
            <person name="Ng V."/>
            <person name="Clum A."/>
            <person name="Steindorff A."/>
            <person name="Ohm R.A."/>
            <person name="Martin F."/>
            <person name="Silar P."/>
            <person name="Natvig D.O."/>
            <person name="Lalanne C."/>
            <person name="Gautier V."/>
            <person name="Ament-Velasquez S.L."/>
            <person name="Kruys A."/>
            <person name="Hutchinson M.I."/>
            <person name="Powell A.J."/>
            <person name="Barry K."/>
            <person name="Miller A.N."/>
            <person name="Grigoriev I.V."/>
            <person name="Debuchy R."/>
            <person name="Gladieux P."/>
            <person name="Hiltunen Thoren M."/>
            <person name="Johannesson H."/>
        </authorList>
    </citation>
    <scope>NUCLEOTIDE SEQUENCE</scope>
    <source>
        <strain evidence="3">CBS 123565</strain>
    </source>
</reference>
<feature type="coiled-coil region" evidence="1">
    <location>
        <begin position="285"/>
        <end position="354"/>
    </location>
</feature>
<feature type="compositionally biased region" description="Pro residues" evidence="2">
    <location>
        <begin position="92"/>
        <end position="104"/>
    </location>
</feature>
<feature type="compositionally biased region" description="Basic and acidic residues" evidence="2">
    <location>
        <begin position="475"/>
        <end position="495"/>
    </location>
</feature>
<dbReference type="Proteomes" id="UP001304895">
    <property type="component" value="Unassembled WGS sequence"/>
</dbReference>
<reference evidence="3" key="2">
    <citation type="submission" date="2023-05" db="EMBL/GenBank/DDBJ databases">
        <authorList>
            <consortium name="Lawrence Berkeley National Laboratory"/>
            <person name="Steindorff A."/>
            <person name="Hensen N."/>
            <person name="Bonometti L."/>
            <person name="Westerberg I."/>
            <person name="Brannstrom I.O."/>
            <person name="Guillou S."/>
            <person name="Cros-Aarteil S."/>
            <person name="Calhoun S."/>
            <person name="Haridas S."/>
            <person name="Kuo A."/>
            <person name="Mondo S."/>
            <person name="Pangilinan J."/>
            <person name="Riley R."/>
            <person name="Labutti K."/>
            <person name="Andreopoulos B."/>
            <person name="Lipzen A."/>
            <person name="Chen C."/>
            <person name="Yanf M."/>
            <person name="Daum C."/>
            <person name="Ng V."/>
            <person name="Clum A."/>
            <person name="Ohm R."/>
            <person name="Martin F."/>
            <person name="Silar P."/>
            <person name="Natvig D."/>
            <person name="Lalanne C."/>
            <person name="Gautier V."/>
            <person name="Ament-Velasquez S.L."/>
            <person name="Kruys A."/>
            <person name="Hutchinson M.I."/>
            <person name="Powell A.J."/>
            <person name="Barry K."/>
            <person name="Miller A.N."/>
            <person name="Grigoriev I.V."/>
            <person name="Debuchy R."/>
            <person name="Gladieux P."/>
            <person name="Thoren M.H."/>
            <person name="Johannesson H."/>
        </authorList>
    </citation>
    <scope>NUCLEOTIDE SEQUENCE</scope>
    <source>
        <strain evidence="3">CBS 123565</strain>
    </source>
</reference>
<feature type="compositionally biased region" description="Polar residues" evidence="2">
    <location>
        <begin position="75"/>
        <end position="91"/>
    </location>
</feature>
<dbReference type="EMBL" id="MU853434">
    <property type="protein sequence ID" value="KAK4130602.1"/>
    <property type="molecule type" value="Genomic_DNA"/>
</dbReference>
<feature type="compositionally biased region" description="Basic and acidic residues" evidence="2">
    <location>
        <begin position="617"/>
        <end position="629"/>
    </location>
</feature>
<evidence type="ECO:0000256" key="1">
    <source>
        <dbReference type="SAM" id="Coils"/>
    </source>
</evidence>
<keyword evidence="4" id="KW-1185">Reference proteome</keyword>
<feature type="region of interest" description="Disordered" evidence="2">
    <location>
        <begin position="394"/>
        <end position="413"/>
    </location>
</feature>
<feature type="region of interest" description="Disordered" evidence="2">
    <location>
        <begin position="569"/>
        <end position="635"/>
    </location>
</feature>
<feature type="compositionally biased region" description="Low complexity" evidence="2">
    <location>
        <begin position="201"/>
        <end position="226"/>
    </location>
</feature>
<feature type="coiled-coil region" evidence="1">
    <location>
        <begin position="508"/>
        <end position="535"/>
    </location>
</feature>